<evidence type="ECO:0000313" key="2">
    <source>
        <dbReference type="EMBL" id="BBF87608.1"/>
    </source>
</evidence>
<dbReference type="STRING" id="332411.VI06_06105"/>
<feature type="transmembrane region" description="Helical" evidence="1">
    <location>
        <begin position="229"/>
        <end position="251"/>
    </location>
</feature>
<proteinExistence type="predicted"/>
<dbReference type="OrthoDB" id="7216522at2"/>
<dbReference type="SUPFAM" id="SSF103481">
    <property type="entry name" value="Multidrug resistance efflux transporter EmrE"/>
    <property type="match status" value="1"/>
</dbReference>
<dbReference type="InterPro" id="IPR037185">
    <property type="entry name" value="EmrE-like"/>
</dbReference>
<feature type="transmembrane region" description="Helical" evidence="1">
    <location>
        <begin position="154"/>
        <end position="171"/>
    </location>
</feature>
<feature type="transmembrane region" description="Helical" evidence="1">
    <location>
        <begin position="285"/>
        <end position="302"/>
    </location>
</feature>
<feature type="transmembrane region" description="Helical" evidence="1">
    <location>
        <begin position="92"/>
        <end position="111"/>
    </location>
</feature>
<feature type="transmembrane region" description="Helical" evidence="1">
    <location>
        <begin position="263"/>
        <end position="279"/>
    </location>
</feature>
<feature type="transmembrane region" description="Helical" evidence="1">
    <location>
        <begin position="65"/>
        <end position="86"/>
    </location>
</feature>
<dbReference type="Proteomes" id="UP000198290">
    <property type="component" value="Chromosome"/>
</dbReference>
<dbReference type="RefSeq" id="WP_089082496.1">
    <property type="nucleotide sequence ID" value="NZ_AP018823.1"/>
</dbReference>
<keyword evidence="1" id="KW-0472">Membrane</keyword>
<keyword evidence="3" id="KW-1185">Reference proteome</keyword>
<feature type="transmembrane region" description="Helical" evidence="1">
    <location>
        <begin position="31"/>
        <end position="53"/>
    </location>
</feature>
<organism evidence="2 3">
    <name type="scientific">Aquitalea magnusonii</name>
    <dbReference type="NCBI Taxonomy" id="332411"/>
    <lineage>
        <taxon>Bacteria</taxon>
        <taxon>Pseudomonadati</taxon>
        <taxon>Pseudomonadota</taxon>
        <taxon>Betaproteobacteria</taxon>
        <taxon>Neisseriales</taxon>
        <taxon>Chromobacteriaceae</taxon>
        <taxon>Aquitalea</taxon>
    </lineage>
</organism>
<reference evidence="2 3" key="2">
    <citation type="journal article" date="2017" name="Genome Announc.">
        <title>Draft genome sequence of Aquitalea magnusonii strain H3, a plant growth-promoting bacterium of duckweed Lemna minor.</title>
        <authorList>
            <person name="Ishizawa H."/>
            <person name="Kuroda M."/>
            <person name="Ike M."/>
        </authorList>
    </citation>
    <scope>NUCLEOTIDE SEQUENCE [LARGE SCALE GENOMIC DNA]</scope>
    <source>
        <strain evidence="2 3">H3</strain>
    </source>
</reference>
<evidence type="ECO:0000256" key="1">
    <source>
        <dbReference type="SAM" id="Phobius"/>
    </source>
</evidence>
<protein>
    <submittedName>
        <fullName evidence="2">Integral membrane protein</fullName>
    </submittedName>
</protein>
<sequence length="320" mass="34388">MKRGISYAGLAGAIWGMVLMVPQVLPAFSPWLLSAVRFSLYGVISLLLALPLAGRIRAKLQADDVIMLAVLSLVGNLLYFILLAAAIQLVGIAPASLIVGVLPVTITLLGLKDEGALSLRQLAWPLLMVLAGIVCINIDTFAGSHPATTTVSDRILGVLAALGALASWSWFASRNARYLRQRPCFDSHEWSCLLGMVTGVMGGGLWLAGNWLGLPMVSQAVSQTQWQLFWVAATGCALGGSWLANALWYAAARRLPSTLSGQLIVFETLFALLYGFAWLQRWPRPLELASMLLLLGGVAWAVRRHATPAEEQAMPAWQGG</sequence>
<keyword evidence="1" id="KW-0812">Transmembrane</keyword>
<keyword evidence="1" id="KW-1133">Transmembrane helix</keyword>
<reference evidence="3" key="1">
    <citation type="journal article" date="2017" name="Biotechnol. Biofuels">
        <title>Evaluation of environmental bacterial communities as a factor affecting the growth of duckweed Lemna minor.</title>
        <authorList>
            <person name="Ishizawa H."/>
            <person name="Kuroda M."/>
            <person name="Morikawa M."/>
            <person name="Ike M."/>
        </authorList>
    </citation>
    <scope>NUCLEOTIDE SEQUENCE [LARGE SCALE GENOMIC DNA]</scope>
    <source>
        <strain evidence="3">H3</strain>
    </source>
</reference>
<feature type="transmembrane region" description="Helical" evidence="1">
    <location>
        <begin position="192"/>
        <end position="209"/>
    </location>
</feature>
<reference evidence="3" key="3">
    <citation type="journal article" date="2017" name="Plant Physiol. Biochem.">
        <title>Differential oxidative and antioxidative response of duckweed Lemna minor toward plant growth promoting/inhibiting bacteria.</title>
        <authorList>
            <person name="Ishizawa H."/>
            <person name="Kuroda M."/>
            <person name="Morikawa M."/>
            <person name="Ike M."/>
        </authorList>
    </citation>
    <scope>NUCLEOTIDE SEQUENCE [LARGE SCALE GENOMIC DNA]</scope>
    <source>
        <strain evidence="3">H3</strain>
    </source>
</reference>
<dbReference type="AlphaFoldDB" id="A0A3G9GI95"/>
<gene>
    <name evidence="2" type="ORF">DLM_4029</name>
</gene>
<accession>A0A3G9GI95</accession>
<feature type="transmembrane region" description="Helical" evidence="1">
    <location>
        <begin position="7"/>
        <end position="25"/>
    </location>
</feature>
<name>A0A3G9GI95_9NEIS</name>
<evidence type="ECO:0000313" key="3">
    <source>
        <dbReference type="Proteomes" id="UP000198290"/>
    </source>
</evidence>
<dbReference type="KEGG" id="amah:DLM_4029"/>
<feature type="transmembrane region" description="Helical" evidence="1">
    <location>
        <begin position="123"/>
        <end position="142"/>
    </location>
</feature>
<dbReference type="EMBL" id="AP018823">
    <property type="protein sequence ID" value="BBF87608.1"/>
    <property type="molecule type" value="Genomic_DNA"/>
</dbReference>